<dbReference type="EMBL" id="JAUJYN010000011">
    <property type="protein sequence ID" value="KAK1260803.1"/>
    <property type="molecule type" value="Genomic_DNA"/>
</dbReference>
<dbReference type="Proteomes" id="UP001179952">
    <property type="component" value="Unassembled WGS sequence"/>
</dbReference>
<accession>A0AAV9A969</accession>
<reference evidence="1" key="2">
    <citation type="submission" date="2023-06" db="EMBL/GenBank/DDBJ databases">
        <authorList>
            <person name="Ma L."/>
            <person name="Liu K.-W."/>
            <person name="Li Z."/>
            <person name="Hsiao Y.-Y."/>
            <person name="Qi Y."/>
            <person name="Fu T."/>
            <person name="Tang G."/>
            <person name="Zhang D."/>
            <person name="Sun W.-H."/>
            <person name="Liu D.-K."/>
            <person name="Li Y."/>
            <person name="Chen G.-Z."/>
            <person name="Liu X.-D."/>
            <person name="Liao X.-Y."/>
            <person name="Jiang Y.-T."/>
            <person name="Yu X."/>
            <person name="Hao Y."/>
            <person name="Huang J."/>
            <person name="Zhao X.-W."/>
            <person name="Ke S."/>
            <person name="Chen Y.-Y."/>
            <person name="Wu W.-L."/>
            <person name="Hsu J.-L."/>
            <person name="Lin Y.-F."/>
            <person name="Huang M.-D."/>
            <person name="Li C.-Y."/>
            <person name="Huang L."/>
            <person name="Wang Z.-W."/>
            <person name="Zhao X."/>
            <person name="Zhong W.-Y."/>
            <person name="Peng D.-H."/>
            <person name="Ahmad S."/>
            <person name="Lan S."/>
            <person name="Zhang J.-S."/>
            <person name="Tsai W.-C."/>
            <person name="Van De Peer Y."/>
            <person name="Liu Z.-J."/>
        </authorList>
    </citation>
    <scope>NUCLEOTIDE SEQUENCE</scope>
    <source>
        <strain evidence="1">SCP</strain>
        <tissue evidence="1">Leaves</tissue>
    </source>
</reference>
<dbReference type="AlphaFoldDB" id="A0AAV9A969"/>
<organism evidence="1 2">
    <name type="scientific">Acorus gramineus</name>
    <name type="common">Dwarf sweet flag</name>
    <dbReference type="NCBI Taxonomy" id="55184"/>
    <lineage>
        <taxon>Eukaryota</taxon>
        <taxon>Viridiplantae</taxon>
        <taxon>Streptophyta</taxon>
        <taxon>Embryophyta</taxon>
        <taxon>Tracheophyta</taxon>
        <taxon>Spermatophyta</taxon>
        <taxon>Magnoliopsida</taxon>
        <taxon>Liliopsida</taxon>
        <taxon>Acoraceae</taxon>
        <taxon>Acorus</taxon>
    </lineage>
</organism>
<reference evidence="1" key="1">
    <citation type="journal article" date="2023" name="Nat. Commun.">
        <title>Diploid and tetraploid genomes of Acorus and the evolution of monocots.</title>
        <authorList>
            <person name="Ma L."/>
            <person name="Liu K.W."/>
            <person name="Li Z."/>
            <person name="Hsiao Y.Y."/>
            <person name="Qi Y."/>
            <person name="Fu T."/>
            <person name="Tang G.D."/>
            <person name="Zhang D."/>
            <person name="Sun W.H."/>
            <person name="Liu D.K."/>
            <person name="Li Y."/>
            <person name="Chen G.Z."/>
            <person name="Liu X.D."/>
            <person name="Liao X.Y."/>
            <person name="Jiang Y.T."/>
            <person name="Yu X."/>
            <person name="Hao Y."/>
            <person name="Huang J."/>
            <person name="Zhao X.W."/>
            <person name="Ke S."/>
            <person name="Chen Y.Y."/>
            <person name="Wu W.L."/>
            <person name="Hsu J.L."/>
            <person name="Lin Y.F."/>
            <person name="Huang M.D."/>
            <person name="Li C.Y."/>
            <person name="Huang L."/>
            <person name="Wang Z.W."/>
            <person name="Zhao X."/>
            <person name="Zhong W.Y."/>
            <person name="Peng D.H."/>
            <person name="Ahmad S."/>
            <person name="Lan S."/>
            <person name="Zhang J.S."/>
            <person name="Tsai W.C."/>
            <person name="Van de Peer Y."/>
            <person name="Liu Z.J."/>
        </authorList>
    </citation>
    <scope>NUCLEOTIDE SEQUENCE</scope>
    <source>
        <strain evidence="1">SCP</strain>
    </source>
</reference>
<gene>
    <name evidence="1" type="ORF">QJS04_geneDACA019093</name>
</gene>
<evidence type="ECO:0000313" key="2">
    <source>
        <dbReference type="Proteomes" id="UP001179952"/>
    </source>
</evidence>
<protein>
    <submittedName>
        <fullName evidence="1">Uncharacterized protein</fullName>
    </submittedName>
</protein>
<evidence type="ECO:0000313" key="1">
    <source>
        <dbReference type="EMBL" id="KAK1260803.1"/>
    </source>
</evidence>
<name>A0AAV9A969_ACOGR</name>
<sequence length="120" mass="14168">METCIFAARLEPPRHAFWRNASRLKMLGIYLFRLSRIYLRIDTEFKLNDKWGPSLKGERPIVHGPQTTFQHFFEIFFKEEFDNEEAIASQINQPPQGSIDPRHFHNQILQLPPLEAHLPV</sequence>
<comment type="caution">
    <text evidence="1">The sequence shown here is derived from an EMBL/GenBank/DDBJ whole genome shotgun (WGS) entry which is preliminary data.</text>
</comment>
<proteinExistence type="predicted"/>
<keyword evidence="2" id="KW-1185">Reference proteome</keyword>